<proteinExistence type="predicted"/>
<keyword evidence="4" id="KW-1185">Reference proteome</keyword>
<dbReference type="Proteomes" id="UP001196870">
    <property type="component" value="Unassembled WGS sequence"/>
</dbReference>
<feature type="domain" description="Aminotransferase class V" evidence="2">
    <location>
        <begin position="22"/>
        <end position="370"/>
    </location>
</feature>
<dbReference type="Gene3D" id="3.90.1150.10">
    <property type="entry name" value="Aspartate Aminotransferase, domain 1"/>
    <property type="match status" value="1"/>
</dbReference>
<accession>A0ABS5F7Y1</accession>
<dbReference type="Pfam" id="PF00266">
    <property type="entry name" value="Aminotran_5"/>
    <property type="match status" value="1"/>
</dbReference>
<dbReference type="InterPro" id="IPR015424">
    <property type="entry name" value="PyrdxlP-dep_Trfase"/>
</dbReference>
<evidence type="ECO:0000259" key="2">
    <source>
        <dbReference type="Pfam" id="PF00266"/>
    </source>
</evidence>
<keyword evidence="3" id="KW-0032">Aminotransferase</keyword>
<name>A0ABS5F7Y1_9PROT</name>
<dbReference type="Gene3D" id="3.40.640.10">
    <property type="entry name" value="Type I PLP-dependent aspartate aminotransferase-like (Major domain)"/>
    <property type="match status" value="1"/>
</dbReference>
<dbReference type="GO" id="GO:0008483">
    <property type="term" value="F:transaminase activity"/>
    <property type="evidence" value="ECO:0007669"/>
    <property type="project" value="UniProtKB-KW"/>
</dbReference>
<keyword evidence="3" id="KW-0808">Transferase</keyword>
<dbReference type="PANTHER" id="PTHR43586">
    <property type="entry name" value="CYSTEINE DESULFURASE"/>
    <property type="match status" value="1"/>
</dbReference>
<comment type="caution">
    <text evidence="3">The sequence shown here is derived from an EMBL/GenBank/DDBJ whole genome shotgun (WGS) entry which is preliminary data.</text>
</comment>
<dbReference type="InterPro" id="IPR000192">
    <property type="entry name" value="Aminotrans_V_dom"/>
</dbReference>
<sequence length="388" mass="42034">MHGPFDLEALRAEFPAAQRMLYLDTAHQAPLATSIRAALHRFYDEGHASAGPKPVWLQRVEAVRARLAAFIGAAPEEIAFTKNTSEGLNIAANAIPFVSGDNVLMVHGDHPNNAYAFLNLRRKGVETRFVPLTAGTADIGTFAPHVDARTRAISISHVTFHAGHRFDVEALGRFCRDRGLLLVVDAMQSVGVLPIDVKRMGAAFVAAGCHKGLLVPQGMGFLYVDAALQGLEPAYLAAASLAEPPADFIARPDRMELRHGAGRFEIGNFNLPDLHALSAALDLIERVGVGNIERHVLALGDRLIAALDRLGIRLVGPRDRAQRAHIYVLDLPGEGWLNYLTASDVRVSPERDGIRISFGLFNTAADVDRLVEILARRIAMPERALAAG</sequence>
<dbReference type="InterPro" id="IPR015422">
    <property type="entry name" value="PyrdxlP-dep_Trfase_small"/>
</dbReference>
<gene>
    <name evidence="3" type="ORF">GXW71_30235</name>
</gene>
<keyword evidence="1" id="KW-0663">Pyridoxal phosphate</keyword>
<protein>
    <submittedName>
        <fullName evidence="3">Aminotransferase class V-fold PLP-dependent enzyme</fullName>
    </submittedName>
</protein>
<dbReference type="EMBL" id="JAAGBB010000065">
    <property type="protein sequence ID" value="MBR0668669.1"/>
    <property type="molecule type" value="Genomic_DNA"/>
</dbReference>
<dbReference type="PANTHER" id="PTHR43586:SF15">
    <property type="entry name" value="BLR3095 PROTEIN"/>
    <property type="match status" value="1"/>
</dbReference>
<evidence type="ECO:0000313" key="4">
    <source>
        <dbReference type="Proteomes" id="UP001196870"/>
    </source>
</evidence>
<dbReference type="RefSeq" id="WP_211856509.1">
    <property type="nucleotide sequence ID" value="NZ_JAAGBB010000065.1"/>
</dbReference>
<dbReference type="InterPro" id="IPR015421">
    <property type="entry name" value="PyrdxlP-dep_Trfase_major"/>
</dbReference>
<reference evidence="4" key="1">
    <citation type="journal article" date="2021" name="Syst. Appl. Microbiol.">
        <title>Roseomonas hellenica sp. nov., isolated from roots of wild-growing Alkanna tinctoria.</title>
        <authorList>
            <person name="Rat A."/>
            <person name="Naranjo H.D."/>
            <person name="Lebbe L."/>
            <person name="Cnockaert M."/>
            <person name="Krigas N."/>
            <person name="Grigoriadou K."/>
            <person name="Maloupa E."/>
            <person name="Willems A."/>
        </authorList>
    </citation>
    <scope>NUCLEOTIDE SEQUENCE [LARGE SCALE GENOMIC DNA]</scope>
    <source>
        <strain evidence="4">LMG 31523</strain>
    </source>
</reference>
<organism evidence="3 4">
    <name type="scientific">Plastoroseomonas hellenica</name>
    <dbReference type="NCBI Taxonomy" id="2687306"/>
    <lineage>
        <taxon>Bacteria</taxon>
        <taxon>Pseudomonadati</taxon>
        <taxon>Pseudomonadota</taxon>
        <taxon>Alphaproteobacteria</taxon>
        <taxon>Acetobacterales</taxon>
        <taxon>Acetobacteraceae</taxon>
        <taxon>Plastoroseomonas</taxon>
    </lineage>
</organism>
<dbReference type="SUPFAM" id="SSF53383">
    <property type="entry name" value="PLP-dependent transferases"/>
    <property type="match status" value="1"/>
</dbReference>
<evidence type="ECO:0000256" key="1">
    <source>
        <dbReference type="ARBA" id="ARBA00022898"/>
    </source>
</evidence>
<evidence type="ECO:0000313" key="3">
    <source>
        <dbReference type="EMBL" id="MBR0668669.1"/>
    </source>
</evidence>